<gene>
    <name evidence="7" type="ORF">B0I35DRAFT_480672</name>
</gene>
<dbReference type="Pfam" id="PF05648">
    <property type="entry name" value="PEX11"/>
    <property type="match status" value="1"/>
</dbReference>
<dbReference type="OrthoDB" id="3636394at2759"/>
<comment type="caution">
    <text evidence="7">The sequence shown here is derived from an EMBL/GenBank/DDBJ whole genome shotgun (WGS) entry which is preliminary data.</text>
</comment>
<reference evidence="7" key="1">
    <citation type="journal article" date="2021" name="Nat. Commun.">
        <title>Genetic determinants of endophytism in the Arabidopsis root mycobiome.</title>
        <authorList>
            <person name="Mesny F."/>
            <person name="Miyauchi S."/>
            <person name="Thiergart T."/>
            <person name="Pickel B."/>
            <person name="Atanasova L."/>
            <person name="Karlsson M."/>
            <person name="Huettel B."/>
            <person name="Barry K.W."/>
            <person name="Haridas S."/>
            <person name="Chen C."/>
            <person name="Bauer D."/>
            <person name="Andreopoulos W."/>
            <person name="Pangilinan J."/>
            <person name="LaButti K."/>
            <person name="Riley R."/>
            <person name="Lipzen A."/>
            <person name="Clum A."/>
            <person name="Drula E."/>
            <person name="Henrissat B."/>
            <person name="Kohler A."/>
            <person name="Grigoriev I.V."/>
            <person name="Martin F.M."/>
            <person name="Hacquard S."/>
        </authorList>
    </citation>
    <scope>NUCLEOTIDE SEQUENCE</scope>
    <source>
        <strain evidence="7">MPI-CAGE-CH-0235</strain>
    </source>
</reference>
<dbReference type="PANTHER" id="PTHR12652:SF23">
    <property type="entry name" value="MICROBODY (PEROXISOME) PROLIFERATION PROTEIN PEROXIN 11B (EUROFUNG)"/>
    <property type="match status" value="1"/>
</dbReference>
<evidence type="ECO:0000256" key="4">
    <source>
        <dbReference type="ARBA" id="ARBA00046271"/>
    </source>
</evidence>
<keyword evidence="8" id="KW-1185">Reference proteome</keyword>
<evidence type="ECO:0000313" key="8">
    <source>
        <dbReference type="Proteomes" id="UP000813444"/>
    </source>
</evidence>
<dbReference type="Proteomes" id="UP000813444">
    <property type="component" value="Unassembled WGS sequence"/>
</dbReference>
<evidence type="ECO:0000256" key="5">
    <source>
        <dbReference type="SAM" id="MobiDB-lite"/>
    </source>
</evidence>
<keyword evidence="3" id="KW-0576">Peroxisome</keyword>
<evidence type="ECO:0000256" key="2">
    <source>
        <dbReference type="ARBA" id="ARBA00023136"/>
    </source>
</evidence>
<evidence type="ECO:0000256" key="6">
    <source>
        <dbReference type="SAM" id="Phobius"/>
    </source>
</evidence>
<feature type="transmembrane region" description="Helical" evidence="6">
    <location>
        <begin position="50"/>
        <end position="67"/>
    </location>
</feature>
<keyword evidence="2 6" id="KW-0472">Membrane</keyword>
<protein>
    <submittedName>
        <fullName evidence="7">Uncharacterized protein</fullName>
    </submittedName>
</protein>
<accession>A0A8K0SMR8</accession>
<keyword evidence="6" id="KW-1133">Transmembrane helix</keyword>
<organism evidence="7 8">
    <name type="scientific">Stachybotrys elegans</name>
    <dbReference type="NCBI Taxonomy" id="80388"/>
    <lineage>
        <taxon>Eukaryota</taxon>
        <taxon>Fungi</taxon>
        <taxon>Dikarya</taxon>
        <taxon>Ascomycota</taxon>
        <taxon>Pezizomycotina</taxon>
        <taxon>Sordariomycetes</taxon>
        <taxon>Hypocreomycetidae</taxon>
        <taxon>Hypocreales</taxon>
        <taxon>Stachybotryaceae</taxon>
        <taxon>Stachybotrys</taxon>
    </lineage>
</organism>
<comment type="subcellular location">
    <subcellularLocation>
        <location evidence="4">Peroxisome membrane</location>
    </subcellularLocation>
</comment>
<evidence type="ECO:0000256" key="3">
    <source>
        <dbReference type="ARBA" id="ARBA00023140"/>
    </source>
</evidence>
<evidence type="ECO:0000313" key="7">
    <source>
        <dbReference type="EMBL" id="KAH7312193.1"/>
    </source>
</evidence>
<feature type="region of interest" description="Disordered" evidence="5">
    <location>
        <begin position="173"/>
        <end position="193"/>
    </location>
</feature>
<dbReference type="EMBL" id="JAGPNK010000010">
    <property type="protein sequence ID" value="KAH7312193.1"/>
    <property type="molecule type" value="Genomic_DNA"/>
</dbReference>
<dbReference type="AlphaFoldDB" id="A0A8K0SMR8"/>
<keyword evidence="1" id="KW-0962">Peroxisome biogenesis</keyword>
<dbReference type="GO" id="GO:0005778">
    <property type="term" value="C:peroxisomal membrane"/>
    <property type="evidence" value="ECO:0007669"/>
    <property type="project" value="UniProtKB-SubCell"/>
</dbReference>
<keyword evidence="6" id="KW-0812">Transmembrane</keyword>
<dbReference type="PANTHER" id="PTHR12652">
    <property type="entry name" value="PEROXISOMAL BIOGENESIS FACTOR 11"/>
    <property type="match status" value="1"/>
</dbReference>
<feature type="compositionally biased region" description="Basic and acidic residues" evidence="5">
    <location>
        <begin position="183"/>
        <end position="193"/>
    </location>
</feature>
<sequence>MAGLVKQFTAFGTDAVGLERLLRLFQSIALVIASYPTLLLLTSPDASEKAQIATATMLFQLAGRLNIIRRTMRVFRFLGDFQHGWAVYTAQDKSLEMWCDVLGSSFWGMFGFIESLTLPDLMDVQNLEFFGPQRTEEMNSQAQVIWFAALYASALGSGIQILRTLAYRPVPQPLQVPSEDGQATEKDSTGLDDMRKERERLKQALQKKTSEEKSQITGLSISLLASVLDMAIPVSTLGWVNIDDGIVAGIMVVTTFLTSTGAWQRCGQSVGA</sequence>
<evidence type="ECO:0000256" key="1">
    <source>
        <dbReference type="ARBA" id="ARBA00022593"/>
    </source>
</evidence>
<name>A0A8K0SMR8_9HYPO</name>
<feature type="transmembrane region" description="Helical" evidence="6">
    <location>
        <begin position="21"/>
        <end position="38"/>
    </location>
</feature>
<dbReference type="InterPro" id="IPR008733">
    <property type="entry name" value="PEX11"/>
</dbReference>
<proteinExistence type="predicted"/>
<dbReference type="GO" id="GO:0016559">
    <property type="term" value="P:peroxisome fission"/>
    <property type="evidence" value="ECO:0007669"/>
    <property type="project" value="InterPro"/>
</dbReference>